<sequence>MALSYPRPHRPNPARRLAAAATTALLAAGVLVGCSGDDGPQRTLDAFLAGWRSGDLQAVGMIDPLGAKLPSADVAREIKDLSGELAATPPTLTRRGEPKITKDIATTTVQVEWTLPGQTRWAYDREVRLAHGDDDQWQVIWEPTVVHEQLTKGDRLALRRDVGARAAVLDNAGKPLVTPRPVVRVGVQPNGVADLKKLVKDLDAAFKAIRPALVPGVDLADLPERVAKAEPGAFVEVVSLREEAYRQIKPRIYDLPGTKFISDKIDLAPTREFARAVLGTVDPAQADDLAAHPDRYVVGDLVGHGGLQGRYDERLRGGPGLTVVVERPAEDGKLEPTGTELFRREPQPGQPLKTTLDVAVQNAADGALRGESRRSALVALRISDGTVLAAANGPGPAGENLAFNAQVPPGSTFKMVSALGLLDRGAVTLDGPVDCKKTFTVDGRSFKNSDNFELGSVPFRTDFAKSCNTAFAALAPKLGGDGLAAAGRSLGLEGQWDLGTDAFTGKVSTGGSPAEQAAASFGQGTTLVSPLAMAGATAAVARGHFEQPKLLIDPAPATPAPAGEQLKPASVEALRTMMREVITTGTGSALKDVPGEVYGKTGTAEYDNNPAHTHAWFVGWRGDVAFAVFVERGGASTASAVPIAERFLRALPTT</sequence>
<dbReference type="GO" id="GO:0008658">
    <property type="term" value="F:penicillin binding"/>
    <property type="evidence" value="ECO:0007669"/>
    <property type="project" value="InterPro"/>
</dbReference>
<comment type="caution">
    <text evidence="7">The sequence shown here is derived from an EMBL/GenBank/DDBJ whole genome shotgun (WGS) entry which is preliminary data.</text>
</comment>
<keyword evidence="3" id="KW-0472">Membrane</keyword>
<keyword evidence="7" id="KW-0131">Cell cycle</keyword>
<organism evidence="7 8">
    <name type="scientific">Micromonospora violae</name>
    <dbReference type="NCBI Taxonomy" id="1278207"/>
    <lineage>
        <taxon>Bacteria</taxon>
        <taxon>Bacillati</taxon>
        <taxon>Actinomycetota</taxon>
        <taxon>Actinomycetes</taxon>
        <taxon>Micromonosporales</taxon>
        <taxon>Micromonosporaceae</taxon>
        <taxon>Micromonospora</taxon>
    </lineage>
</organism>
<dbReference type="SUPFAM" id="SSF56519">
    <property type="entry name" value="Penicillin binding protein dimerisation domain"/>
    <property type="match status" value="1"/>
</dbReference>
<evidence type="ECO:0000313" key="7">
    <source>
        <dbReference type="EMBL" id="RZT80735.1"/>
    </source>
</evidence>
<dbReference type="PANTHER" id="PTHR30627">
    <property type="entry name" value="PEPTIDOGLYCAN D,D-TRANSPEPTIDASE"/>
    <property type="match status" value="1"/>
</dbReference>
<dbReference type="InterPro" id="IPR012338">
    <property type="entry name" value="Beta-lactam/transpept-like"/>
</dbReference>
<keyword evidence="7" id="KW-0132">Cell division</keyword>
<evidence type="ECO:0000259" key="5">
    <source>
        <dbReference type="Pfam" id="PF03717"/>
    </source>
</evidence>
<dbReference type="PROSITE" id="PS51257">
    <property type="entry name" value="PROKAR_LIPOPROTEIN"/>
    <property type="match status" value="1"/>
</dbReference>
<dbReference type="RefSeq" id="WP_130404024.1">
    <property type="nucleotide sequence ID" value="NZ_SHKK01000001.1"/>
</dbReference>
<dbReference type="EMBL" id="SHKK01000001">
    <property type="protein sequence ID" value="RZT80735.1"/>
    <property type="molecule type" value="Genomic_DNA"/>
</dbReference>
<dbReference type="Gene3D" id="3.90.1310.10">
    <property type="entry name" value="Penicillin-binding protein 2a (Domain 2)"/>
    <property type="match status" value="1"/>
</dbReference>
<evidence type="ECO:0000259" key="4">
    <source>
        <dbReference type="Pfam" id="PF00905"/>
    </source>
</evidence>
<feature type="domain" description="Penicillin-binding protein transpeptidase" evidence="4">
    <location>
        <begin position="377"/>
        <end position="648"/>
    </location>
</feature>
<dbReference type="InterPro" id="IPR005311">
    <property type="entry name" value="PBP_dimer"/>
</dbReference>
<feature type="domain" description="Penicillin-binding protein dimerisation" evidence="5">
    <location>
        <begin position="163"/>
        <end position="324"/>
    </location>
</feature>
<evidence type="ECO:0000256" key="1">
    <source>
        <dbReference type="ARBA" id="ARBA00004370"/>
    </source>
</evidence>
<dbReference type="PANTHER" id="PTHR30627:SF24">
    <property type="entry name" value="PENICILLIN-BINDING PROTEIN 4B"/>
    <property type="match status" value="1"/>
</dbReference>
<keyword evidence="8" id="KW-1185">Reference proteome</keyword>
<dbReference type="Proteomes" id="UP000293781">
    <property type="component" value="Unassembled WGS sequence"/>
</dbReference>
<dbReference type="GO" id="GO:0071555">
    <property type="term" value="P:cell wall organization"/>
    <property type="evidence" value="ECO:0007669"/>
    <property type="project" value="TreeGrafter"/>
</dbReference>
<dbReference type="GO" id="GO:0046677">
    <property type="term" value="P:response to antibiotic"/>
    <property type="evidence" value="ECO:0007669"/>
    <property type="project" value="InterPro"/>
</dbReference>
<dbReference type="GO" id="GO:0051301">
    <property type="term" value="P:cell division"/>
    <property type="evidence" value="ECO:0007669"/>
    <property type="project" value="UniProtKB-KW"/>
</dbReference>
<dbReference type="Pfam" id="PF05223">
    <property type="entry name" value="MecA_N"/>
    <property type="match status" value="1"/>
</dbReference>
<dbReference type="InterPro" id="IPR050515">
    <property type="entry name" value="Beta-lactam/transpept"/>
</dbReference>
<dbReference type="Pfam" id="PF03717">
    <property type="entry name" value="PBP_dimer"/>
    <property type="match status" value="1"/>
</dbReference>
<dbReference type="Pfam" id="PF00905">
    <property type="entry name" value="Transpeptidase"/>
    <property type="match status" value="1"/>
</dbReference>
<proteinExistence type="inferred from homology"/>
<evidence type="ECO:0000259" key="6">
    <source>
        <dbReference type="Pfam" id="PF05223"/>
    </source>
</evidence>
<reference evidence="7 8" key="1">
    <citation type="submission" date="2019-02" db="EMBL/GenBank/DDBJ databases">
        <title>Sequencing the genomes of 1000 actinobacteria strains.</title>
        <authorList>
            <person name="Klenk H.-P."/>
        </authorList>
    </citation>
    <scope>NUCLEOTIDE SEQUENCE [LARGE SCALE GENOMIC DNA]</scope>
    <source>
        <strain evidence="7 8">DSM 45888</strain>
    </source>
</reference>
<dbReference type="Gene3D" id="3.40.710.10">
    <property type="entry name" value="DD-peptidase/beta-lactamase superfamily"/>
    <property type="match status" value="1"/>
</dbReference>
<comment type="similarity">
    <text evidence="2">Belongs to the transpeptidase family.</text>
</comment>
<dbReference type="AlphaFoldDB" id="A0A4Q7UHF9"/>
<dbReference type="OrthoDB" id="5241017at2"/>
<dbReference type="GO" id="GO:0005886">
    <property type="term" value="C:plasma membrane"/>
    <property type="evidence" value="ECO:0007669"/>
    <property type="project" value="TreeGrafter"/>
</dbReference>
<evidence type="ECO:0000256" key="3">
    <source>
        <dbReference type="ARBA" id="ARBA00023136"/>
    </source>
</evidence>
<dbReference type="InterPro" id="IPR036138">
    <property type="entry name" value="PBP_dimer_sf"/>
</dbReference>
<name>A0A4Q7UHF9_9ACTN</name>
<evidence type="ECO:0000256" key="2">
    <source>
        <dbReference type="ARBA" id="ARBA00007171"/>
    </source>
</evidence>
<dbReference type="InterPro" id="IPR007887">
    <property type="entry name" value="MecA_N"/>
</dbReference>
<comment type="subcellular location">
    <subcellularLocation>
        <location evidence="1">Membrane</location>
    </subcellularLocation>
</comment>
<gene>
    <name evidence="7" type="ORF">EV382_3995</name>
</gene>
<dbReference type="SUPFAM" id="SSF56601">
    <property type="entry name" value="beta-lactamase/transpeptidase-like"/>
    <property type="match status" value="1"/>
</dbReference>
<dbReference type="InterPro" id="IPR001460">
    <property type="entry name" value="PCN-bd_Tpept"/>
</dbReference>
<dbReference type="GO" id="GO:0071972">
    <property type="term" value="F:peptidoglycan L,D-transpeptidase activity"/>
    <property type="evidence" value="ECO:0007669"/>
    <property type="project" value="TreeGrafter"/>
</dbReference>
<evidence type="ECO:0000313" key="8">
    <source>
        <dbReference type="Proteomes" id="UP000293781"/>
    </source>
</evidence>
<protein>
    <submittedName>
        <fullName evidence="7">Cell division protein FtsI/penicillin-binding protein 2</fullName>
    </submittedName>
</protein>
<feature type="domain" description="NTF2-like N-terminal transpeptidase" evidence="6">
    <location>
        <begin position="40"/>
        <end position="154"/>
    </location>
</feature>
<accession>A0A4Q7UHF9</accession>